<protein>
    <submittedName>
        <fullName evidence="6">LacI family transcriptional regulator</fullName>
    </submittedName>
</protein>
<evidence type="ECO:0000256" key="4">
    <source>
        <dbReference type="ARBA" id="ARBA00023163"/>
    </source>
</evidence>
<sequence length="353" mass="39990">MKTKKVSLKDIAQKAGVSIALVSYVMNGKEKESRVGEEIAKKIKEIAKELNYQPNHLAKSLRSGKTHTIGLIIADISNPFFANIARVVEDEAKRNGYTVIIGSCDENADKSWDLLNVLINRQVDGFIIVSSENSENQVYYLKERNIPFVLLDRHFPDIQTDFVATNNYKASYDAGVHLVKRGYQRIGLVAYKSDMFHMAERIRGYKQALKDSQISFEEGWLKEVRFENIEKEVREAIDEITSPDQKVDALIFATYGLAINGLKYLNELRLKVPYDLGIVSFGQAEVFDLYYCPITYLRQPLELLGKTAVQYLIGKLKNPDEGMKQILMEAKLIVRESSMAKSEWVSEATAAGQ</sequence>
<reference evidence="6 7" key="1">
    <citation type="submission" date="2018-07" db="EMBL/GenBank/DDBJ databases">
        <title>Genome analysis of Runella aurantiaca.</title>
        <authorList>
            <person name="Yang X."/>
        </authorList>
    </citation>
    <scope>NUCLEOTIDE SEQUENCE [LARGE SCALE GENOMIC DNA]</scope>
    <source>
        <strain evidence="6 7">YX9</strain>
    </source>
</reference>
<dbReference type="Proteomes" id="UP000253141">
    <property type="component" value="Unassembled WGS sequence"/>
</dbReference>
<evidence type="ECO:0000256" key="2">
    <source>
        <dbReference type="ARBA" id="ARBA00023015"/>
    </source>
</evidence>
<dbReference type="GO" id="GO:0000976">
    <property type="term" value="F:transcription cis-regulatory region binding"/>
    <property type="evidence" value="ECO:0007669"/>
    <property type="project" value="TreeGrafter"/>
</dbReference>
<keyword evidence="7" id="KW-1185">Reference proteome</keyword>
<dbReference type="Pfam" id="PF00356">
    <property type="entry name" value="LacI"/>
    <property type="match status" value="1"/>
</dbReference>
<organism evidence="6 7">
    <name type="scientific">Runella aurantiaca</name>
    <dbReference type="NCBI Taxonomy" id="2282308"/>
    <lineage>
        <taxon>Bacteria</taxon>
        <taxon>Pseudomonadati</taxon>
        <taxon>Bacteroidota</taxon>
        <taxon>Cytophagia</taxon>
        <taxon>Cytophagales</taxon>
        <taxon>Spirosomataceae</taxon>
        <taxon>Runella</taxon>
    </lineage>
</organism>
<dbReference type="SMART" id="SM00354">
    <property type="entry name" value="HTH_LACI"/>
    <property type="match status" value="1"/>
</dbReference>
<evidence type="ECO:0000313" key="6">
    <source>
        <dbReference type="EMBL" id="RDB03923.1"/>
    </source>
</evidence>
<dbReference type="PROSITE" id="PS50932">
    <property type="entry name" value="HTH_LACI_2"/>
    <property type="match status" value="1"/>
</dbReference>
<comment type="caution">
    <text evidence="6">The sequence shown here is derived from an EMBL/GenBank/DDBJ whole genome shotgun (WGS) entry which is preliminary data.</text>
</comment>
<accession>A0A369I8S7</accession>
<dbReference type="CDD" id="cd01392">
    <property type="entry name" value="HTH_LacI"/>
    <property type="match status" value="1"/>
</dbReference>
<dbReference type="Gene3D" id="1.10.260.40">
    <property type="entry name" value="lambda repressor-like DNA-binding domains"/>
    <property type="match status" value="1"/>
</dbReference>
<keyword evidence="1" id="KW-0678">Repressor</keyword>
<evidence type="ECO:0000313" key="7">
    <source>
        <dbReference type="Proteomes" id="UP000253141"/>
    </source>
</evidence>
<dbReference type="GO" id="GO:0003700">
    <property type="term" value="F:DNA-binding transcription factor activity"/>
    <property type="evidence" value="ECO:0007669"/>
    <property type="project" value="TreeGrafter"/>
</dbReference>
<gene>
    <name evidence="6" type="ORF">DVG78_21180</name>
</gene>
<dbReference type="InterPro" id="IPR010982">
    <property type="entry name" value="Lambda_DNA-bd_dom_sf"/>
</dbReference>
<name>A0A369I8S7_9BACT</name>
<feature type="domain" description="HTH lacI-type" evidence="5">
    <location>
        <begin position="6"/>
        <end position="63"/>
    </location>
</feature>
<evidence type="ECO:0000256" key="1">
    <source>
        <dbReference type="ARBA" id="ARBA00022491"/>
    </source>
</evidence>
<keyword evidence="2" id="KW-0805">Transcription regulation</keyword>
<dbReference type="SUPFAM" id="SSF47413">
    <property type="entry name" value="lambda repressor-like DNA-binding domains"/>
    <property type="match status" value="1"/>
</dbReference>
<dbReference type="PANTHER" id="PTHR30146:SF148">
    <property type="entry name" value="HTH-TYPE TRANSCRIPTIONAL REPRESSOR PURR-RELATED"/>
    <property type="match status" value="1"/>
</dbReference>
<dbReference type="SUPFAM" id="SSF53822">
    <property type="entry name" value="Periplasmic binding protein-like I"/>
    <property type="match status" value="1"/>
</dbReference>
<evidence type="ECO:0000259" key="5">
    <source>
        <dbReference type="PROSITE" id="PS50932"/>
    </source>
</evidence>
<proteinExistence type="predicted"/>
<dbReference type="AlphaFoldDB" id="A0A369I8S7"/>
<evidence type="ECO:0000256" key="3">
    <source>
        <dbReference type="ARBA" id="ARBA00023125"/>
    </source>
</evidence>
<dbReference type="InterPro" id="IPR000843">
    <property type="entry name" value="HTH_LacI"/>
</dbReference>
<keyword evidence="3" id="KW-0238">DNA-binding</keyword>
<keyword evidence="4" id="KW-0804">Transcription</keyword>
<dbReference type="InterPro" id="IPR046335">
    <property type="entry name" value="LacI/GalR-like_sensor"/>
</dbReference>
<dbReference type="PANTHER" id="PTHR30146">
    <property type="entry name" value="LACI-RELATED TRANSCRIPTIONAL REPRESSOR"/>
    <property type="match status" value="1"/>
</dbReference>
<dbReference type="RefSeq" id="WP_114463034.1">
    <property type="nucleotide sequence ID" value="NZ_QPIW01000021.1"/>
</dbReference>
<dbReference type="Gene3D" id="3.40.50.2300">
    <property type="match status" value="2"/>
</dbReference>
<dbReference type="InterPro" id="IPR028082">
    <property type="entry name" value="Peripla_BP_I"/>
</dbReference>
<dbReference type="Pfam" id="PF13377">
    <property type="entry name" value="Peripla_BP_3"/>
    <property type="match status" value="1"/>
</dbReference>
<dbReference type="CDD" id="cd19977">
    <property type="entry name" value="PBP1_EndR-like"/>
    <property type="match status" value="1"/>
</dbReference>
<dbReference type="EMBL" id="QPIW01000021">
    <property type="protein sequence ID" value="RDB03923.1"/>
    <property type="molecule type" value="Genomic_DNA"/>
</dbReference>
<dbReference type="OrthoDB" id="833520at2"/>